<evidence type="ECO:0000259" key="9">
    <source>
        <dbReference type="Pfam" id="PF02771"/>
    </source>
</evidence>
<evidence type="ECO:0000256" key="5">
    <source>
        <dbReference type="ARBA" id="ARBA00023002"/>
    </source>
</evidence>
<dbReference type="FunFam" id="1.20.140.10:FF:000004">
    <property type="entry name" value="Acyl-CoA dehydrogenase FadE25"/>
    <property type="match status" value="1"/>
</dbReference>
<dbReference type="PANTHER" id="PTHR43884:SF12">
    <property type="entry name" value="ISOVALERYL-COA DEHYDROGENASE, MITOCHONDRIAL-RELATED"/>
    <property type="match status" value="1"/>
</dbReference>
<sequence length="383" mass="41269">MNRMFDYTPEQFELQKKVRTFVKKYIDPIARDVDANGELPMSVLKAWKEEGLACLVAPKEVGGPELDTVTCAMILEELGYADLGTATALGANNLCSYTVLLAGNPEQKKKHFGPLLEGNYGAFALTEPNAGSDAGAVSTTARREGNEYVLNGTKCFITQGGVAATYIVFASTDKCKGAKGLSAFIVERDRPGLSAGKVEDKMGIRASNTVELILENVRIPASHLLGNEGDGMKLAMMSLDSGRLMVAAQAVGVAQRALDECVEYVKGRVDNGKPLSAQQSAAFKLADMATAVEAGRQLVYRGAVLKDAHQPYSKHSAMTKLFCTDMAMQVARDAMEIMGSYGYTKDAYIEKVWRDARILSIYEGTNQVQRVVIAGALLKGTGH</sequence>
<evidence type="ECO:0000256" key="2">
    <source>
        <dbReference type="ARBA" id="ARBA00009347"/>
    </source>
</evidence>
<evidence type="ECO:0000256" key="3">
    <source>
        <dbReference type="ARBA" id="ARBA00022630"/>
    </source>
</evidence>
<dbReference type="GO" id="GO:0003995">
    <property type="term" value="F:acyl-CoA dehydrogenase activity"/>
    <property type="evidence" value="ECO:0007669"/>
    <property type="project" value="InterPro"/>
</dbReference>
<keyword evidence="3 6" id="KW-0285">Flavoprotein</keyword>
<evidence type="ECO:0000256" key="1">
    <source>
        <dbReference type="ARBA" id="ARBA00001974"/>
    </source>
</evidence>
<feature type="domain" description="Acyl-CoA dehydrogenase/oxidase N-terminal" evidence="9">
    <location>
        <begin position="8"/>
        <end position="118"/>
    </location>
</feature>
<organism evidence="10 11">
    <name type="scientific">Pelotomaculum schinkii</name>
    <dbReference type="NCBI Taxonomy" id="78350"/>
    <lineage>
        <taxon>Bacteria</taxon>
        <taxon>Bacillati</taxon>
        <taxon>Bacillota</taxon>
        <taxon>Clostridia</taxon>
        <taxon>Eubacteriales</taxon>
        <taxon>Desulfotomaculaceae</taxon>
        <taxon>Pelotomaculum</taxon>
    </lineage>
</organism>
<dbReference type="InterPro" id="IPR006089">
    <property type="entry name" value="Acyl-CoA_DH_CS"/>
</dbReference>
<proteinExistence type="inferred from homology"/>
<comment type="caution">
    <text evidence="10">The sequence shown here is derived from an EMBL/GenBank/DDBJ whole genome shotgun (WGS) entry which is preliminary data.</text>
</comment>
<gene>
    <name evidence="10" type="primary">mmgC_5</name>
    <name evidence="10" type="ORF">Psch_03262</name>
</gene>
<dbReference type="Gene3D" id="1.10.540.10">
    <property type="entry name" value="Acyl-CoA dehydrogenase/oxidase, N-terminal domain"/>
    <property type="match status" value="1"/>
</dbReference>
<name>A0A4Y7RB43_9FIRM</name>
<feature type="domain" description="Acyl-CoA dehydrogenase/oxidase C-terminal" evidence="7">
    <location>
        <begin position="229"/>
        <end position="377"/>
    </location>
</feature>
<dbReference type="InterPro" id="IPR009100">
    <property type="entry name" value="AcylCoA_DH/oxidase_NM_dom_sf"/>
</dbReference>
<dbReference type="InterPro" id="IPR009075">
    <property type="entry name" value="AcylCo_DH/oxidase_C"/>
</dbReference>
<dbReference type="PIRSF" id="PIRSF016578">
    <property type="entry name" value="HsaA"/>
    <property type="match status" value="1"/>
</dbReference>
<dbReference type="PROSITE" id="PS00072">
    <property type="entry name" value="ACYL_COA_DH_1"/>
    <property type="match status" value="1"/>
</dbReference>
<reference evidence="10 11" key="1">
    <citation type="journal article" date="2018" name="Environ. Microbiol.">
        <title>Novel energy conservation strategies and behaviour of Pelotomaculum schinkii driving syntrophic propionate catabolism.</title>
        <authorList>
            <person name="Hidalgo-Ahumada C.A.P."/>
            <person name="Nobu M.K."/>
            <person name="Narihiro T."/>
            <person name="Tamaki H."/>
            <person name="Liu W.T."/>
            <person name="Kamagata Y."/>
            <person name="Stams A.J.M."/>
            <person name="Imachi H."/>
            <person name="Sousa D.Z."/>
        </authorList>
    </citation>
    <scope>NUCLEOTIDE SEQUENCE [LARGE SCALE GENOMIC DNA]</scope>
    <source>
        <strain evidence="10 11">HH</strain>
    </source>
</reference>
<dbReference type="SUPFAM" id="SSF56645">
    <property type="entry name" value="Acyl-CoA dehydrogenase NM domain-like"/>
    <property type="match status" value="1"/>
</dbReference>
<dbReference type="InterPro" id="IPR037069">
    <property type="entry name" value="AcylCoA_DH/ox_N_sf"/>
</dbReference>
<dbReference type="InterPro" id="IPR046373">
    <property type="entry name" value="Acyl-CoA_Oxase/DH_mid-dom_sf"/>
</dbReference>
<evidence type="ECO:0000256" key="6">
    <source>
        <dbReference type="RuleBase" id="RU362125"/>
    </source>
</evidence>
<evidence type="ECO:0000313" key="11">
    <source>
        <dbReference type="Proteomes" id="UP000298324"/>
    </source>
</evidence>
<dbReference type="Proteomes" id="UP000298324">
    <property type="component" value="Unassembled WGS sequence"/>
</dbReference>
<evidence type="ECO:0000259" key="7">
    <source>
        <dbReference type="Pfam" id="PF00441"/>
    </source>
</evidence>
<dbReference type="AlphaFoldDB" id="A0A4Y7RB43"/>
<keyword evidence="11" id="KW-1185">Reference proteome</keyword>
<dbReference type="FunFam" id="2.40.110.10:FF:000001">
    <property type="entry name" value="Acyl-CoA dehydrogenase, mitochondrial"/>
    <property type="match status" value="1"/>
</dbReference>
<dbReference type="GO" id="GO:0050660">
    <property type="term" value="F:flavin adenine dinucleotide binding"/>
    <property type="evidence" value="ECO:0007669"/>
    <property type="project" value="InterPro"/>
</dbReference>
<dbReference type="SUPFAM" id="SSF47203">
    <property type="entry name" value="Acyl-CoA dehydrogenase C-terminal domain-like"/>
    <property type="match status" value="1"/>
</dbReference>
<dbReference type="InterPro" id="IPR013786">
    <property type="entry name" value="AcylCoA_DH/ox_N"/>
</dbReference>
<evidence type="ECO:0000313" key="10">
    <source>
        <dbReference type="EMBL" id="TEB06218.1"/>
    </source>
</evidence>
<dbReference type="RefSeq" id="WP_345789089.1">
    <property type="nucleotide sequence ID" value="NZ_QFGA01000002.1"/>
</dbReference>
<dbReference type="PROSITE" id="PS00073">
    <property type="entry name" value="ACYL_COA_DH_2"/>
    <property type="match status" value="1"/>
</dbReference>
<keyword evidence="5 6" id="KW-0560">Oxidoreductase</keyword>
<accession>A0A4Y7RB43</accession>
<dbReference type="Pfam" id="PF00441">
    <property type="entry name" value="Acyl-CoA_dh_1"/>
    <property type="match status" value="1"/>
</dbReference>
<dbReference type="Pfam" id="PF02770">
    <property type="entry name" value="Acyl-CoA_dh_M"/>
    <property type="match status" value="1"/>
</dbReference>
<dbReference type="EMBL" id="QFGA01000002">
    <property type="protein sequence ID" value="TEB06218.1"/>
    <property type="molecule type" value="Genomic_DNA"/>
</dbReference>
<dbReference type="InterPro" id="IPR036250">
    <property type="entry name" value="AcylCo_DH-like_C"/>
</dbReference>
<dbReference type="Gene3D" id="2.40.110.10">
    <property type="entry name" value="Butyryl-CoA Dehydrogenase, subunit A, domain 2"/>
    <property type="match status" value="1"/>
</dbReference>
<dbReference type="InterPro" id="IPR006091">
    <property type="entry name" value="Acyl-CoA_Oxase/DH_mid-dom"/>
</dbReference>
<comment type="similarity">
    <text evidence="2 6">Belongs to the acyl-CoA dehydrogenase family.</text>
</comment>
<comment type="cofactor">
    <cofactor evidence="1 6">
        <name>FAD</name>
        <dbReference type="ChEBI" id="CHEBI:57692"/>
    </cofactor>
</comment>
<dbReference type="PANTHER" id="PTHR43884">
    <property type="entry name" value="ACYL-COA DEHYDROGENASE"/>
    <property type="match status" value="1"/>
</dbReference>
<protein>
    <submittedName>
        <fullName evidence="10">Acyl-CoA dehydrogenase</fullName>
        <ecNumber evidence="10">1.3.99.-</ecNumber>
    </submittedName>
</protein>
<keyword evidence="4 6" id="KW-0274">FAD</keyword>
<dbReference type="Gene3D" id="1.20.140.10">
    <property type="entry name" value="Butyryl-CoA Dehydrogenase, subunit A, domain 3"/>
    <property type="match status" value="1"/>
</dbReference>
<dbReference type="Pfam" id="PF02771">
    <property type="entry name" value="Acyl-CoA_dh_N"/>
    <property type="match status" value="1"/>
</dbReference>
<evidence type="ECO:0000259" key="8">
    <source>
        <dbReference type="Pfam" id="PF02770"/>
    </source>
</evidence>
<evidence type="ECO:0000256" key="4">
    <source>
        <dbReference type="ARBA" id="ARBA00022827"/>
    </source>
</evidence>
<feature type="domain" description="Acyl-CoA oxidase/dehydrogenase middle" evidence="8">
    <location>
        <begin position="122"/>
        <end position="217"/>
    </location>
</feature>
<dbReference type="EC" id="1.3.99.-" evidence="10"/>